<name>A0ABP7VFV6_9ACTN</name>
<proteinExistence type="predicted"/>
<keyword evidence="3" id="KW-0949">S-adenosyl-L-methionine</keyword>
<dbReference type="InterPro" id="IPR041698">
    <property type="entry name" value="Methyltransf_25"/>
</dbReference>
<dbReference type="RefSeq" id="WP_345015468.1">
    <property type="nucleotide sequence ID" value="NZ_BAAAZY010000012.1"/>
</dbReference>
<dbReference type="SMART" id="SM00650">
    <property type="entry name" value="rADc"/>
    <property type="match status" value="1"/>
</dbReference>
<keyword evidence="6" id="KW-1185">Reference proteome</keyword>
<evidence type="ECO:0000313" key="5">
    <source>
        <dbReference type="EMBL" id="GAA4066347.1"/>
    </source>
</evidence>
<dbReference type="SUPFAM" id="SSF53335">
    <property type="entry name" value="S-adenosyl-L-methionine-dependent methyltransferases"/>
    <property type="match status" value="1"/>
</dbReference>
<keyword evidence="1 5" id="KW-0489">Methyltransferase</keyword>
<dbReference type="CDD" id="cd02440">
    <property type="entry name" value="AdoMet_MTases"/>
    <property type="match status" value="1"/>
</dbReference>
<dbReference type="InterPro" id="IPR029063">
    <property type="entry name" value="SAM-dependent_MTases_sf"/>
</dbReference>
<feature type="domain" description="Ribosomal RNA adenine methylase transferase N-terminal" evidence="4">
    <location>
        <begin position="51"/>
        <end position="183"/>
    </location>
</feature>
<comment type="caution">
    <text evidence="5">The sequence shown here is derived from an EMBL/GenBank/DDBJ whole genome shotgun (WGS) entry which is preliminary data.</text>
</comment>
<dbReference type="Gene3D" id="3.40.50.150">
    <property type="entry name" value="Vaccinia Virus protein VP39"/>
    <property type="match status" value="1"/>
</dbReference>
<evidence type="ECO:0000313" key="6">
    <source>
        <dbReference type="Proteomes" id="UP001499984"/>
    </source>
</evidence>
<reference evidence="6" key="1">
    <citation type="journal article" date="2019" name="Int. J. Syst. Evol. Microbiol.">
        <title>The Global Catalogue of Microorganisms (GCM) 10K type strain sequencing project: providing services to taxonomists for standard genome sequencing and annotation.</title>
        <authorList>
            <consortium name="The Broad Institute Genomics Platform"/>
            <consortium name="The Broad Institute Genome Sequencing Center for Infectious Disease"/>
            <person name="Wu L."/>
            <person name="Ma J."/>
        </authorList>
    </citation>
    <scope>NUCLEOTIDE SEQUENCE [LARGE SCALE GENOMIC DNA]</scope>
    <source>
        <strain evidence="6">JCM 16925</strain>
    </source>
</reference>
<dbReference type="EMBL" id="BAAAZY010000012">
    <property type="protein sequence ID" value="GAA4066347.1"/>
    <property type="molecule type" value="Genomic_DNA"/>
</dbReference>
<gene>
    <name evidence="5" type="ORF">GCM10022233_46660</name>
</gene>
<dbReference type="Proteomes" id="UP001499984">
    <property type="component" value="Unassembled WGS sequence"/>
</dbReference>
<dbReference type="Pfam" id="PF13649">
    <property type="entry name" value="Methyltransf_25"/>
    <property type="match status" value="1"/>
</dbReference>
<accession>A0ABP7VFV6</accession>
<evidence type="ECO:0000256" key="1">
    <source>
        <dbReference type="ARBA" id="ARBA00022603"/>
    </source>
</evidence>
<protein>
    <submittedName>
        <fullName evidence="5">Methyltransferase domain-containing protein</fullName>
    </submittedName>
</protein>
<sequence>MTTSTTSTAHRSVRHCRLCKPSQGPNDYTLFLRQWVRSPARMGAIAPSSRHLAEAVCAPVPERGEPVVVELGAGTGPFTAEIQRRLGGRGRHLAVEIDPLLAQRLRHRHPGAEVIQRDAVHLRHLLDDRGIESADVVVSGLPWAIFPSATQHQLLDATAAVLAPAGAFTAFTYLHAVPLTPARRFRELLADRFEEVVPSRTIWRNTPPAFVLHARRPRP</sequence>
<dbReference type="GO" id="GO:0032259">
    <property type="term" value="P:methylation"/>
    <property type="evidence" value="ECO:0007669"/>
    <property type="project" value="UniProtKB-KW"/>
</dbReference>
<organism evidence="5 6">
    <name type="scientific">Streptomyces shaanxiensis</name>
    <dbReference type="NCBI Taxonomy" id="653357"/>
    <lineage>
        <taxon>Bacteria</taxon>
        <taxon>Bacillati</taxon>
        <taxon>Actinomycetota</taxon>
        <taxon>Actinomycetes</taxon>
        <taxon>Kitasatosporales</taxon>
        <taxon>Streptomycetaceae</taxon>
        <taxon>Streptomyces</taxon>
    </lineage>
</organism>
<evidence type="ECO:0000256" key="2">
    <source>
        <dbReference type="ARBA" id="ARBA00022679"/>
    </source>
</evidence>
<dbReference type="InterPro" id="IPR020598">
    <property type="entry name" value="rRNA_Ade_methylase_Trfase_N"/>
</dbReference>
<evidence type="ECO:0000256" key="3">
    <source>
        <dbReference type="ARBA" id="ARBA00022691"/>
    </source>
</evidence>
<dbReference type="GO" id="GO:0008168">
    <property type="term" value="F:methyltransferase activity"/>
    <property type="evidence" value="ECO:0007669"/>
    <property type="project" value="UniProtKB-KW"/>
</dbReference>
<keyword evidence="2" id="KW-0808">Transferase</keyword>
<evidence type="ECO:0000259" key="4">
    <source>
        <dbReference type="SMART" id="SM00650"/>
    </source>
</evidence>